<dbReference type="EMBL" id="WWCK01000005">
    <property type="protein sequence ID" value="MYM68462.1"/>
    <property type="molecule type" value="Genomic_DNA"/>
</dbReference>
<name>A0A7X4GTP2_9BURK</name>
<dbReference type="InterPro" id="IPR029063">
    <property type="entry name" value="SAM-dependent_MTases_sf"/>
</dbReference>
<dbReference type="Pfam" id="PF11253">
    <property type="entry name" value="DUF3052"/>
    <property type="match status" value="1"/>
</dbReference>
<proteinExistence type="predicted"/>
<dbReference type="AlphaFoldDB" id="A0A7X4GTP2"/>
<dbReference type="RefSeq" id="WP_161015018.1">
    <property type="nucleotide sequence ID" value="NZ_WWCK01000005.1"/>
</dbReference>
<dbReference type="Proteomes" id="UP000450012">
    <property type="component" value="Unassembled WGS sequence"/>
</dbReference>
<evidence type="ECO:0000313" key="1">
    <source>
        <dbReference type="EMBL" id="MYM68462.1"/>
    </source>
</evidence>
<evidence type="ECO:0000313" key="2">
    <source>
        <dbReference type="Proteomes" id="UP000450012"/>
    </source>
</evidence>
<accession>A0A7X4GTP2</accession>
<dbReference type="InterPro" id="IPR021412">
    <property type="entry name" value="DUF3052"/>
</dbReference>
<sequence>MSATSGYSGTPLAKKLGMVAGCAVYVRNAPDGYHGWLAPLPEGVQFQGRLSASTDIVHLFCDLKADLAKQLETARAVLKPNGAVWVSWPKKASKVPTDITEDTIRELCLPIGFVDVKVCAVSDVWSGLKLVIRKELR</sequence>
<comment type="caution">
    <text evidence="1">The sequence shown here is derived from an EMBL/GenBank/DDBJ whole genome shotgun (WGS) entry which is preliminary data.</text>
</comment>
<protein>
    <submittedName>
        <fullName evidence="1">DUF3052 family protein</fullName>
    </submittedName>
</protein>
<gene>
    <name evidence="1" type="ORF">GTP45_16720</name>
</gene>
<organism evidence="1 2">
    <name type="scientific">Duganella rivi</name>
    <dbReference type="NCBI Taxonomy" id="2666083"/>
    <lineage>
        <taxon>Bacteria</taxon>
        <taxon>Pseudomonadati</taxon>
        <taxon>Pseudomonadota</taxon>
        <taxon>Betaproteobacteria</taxon>
        <taxon>Burkholderiales</taxon>
        <taxon>Oxalobacteraceae</taxon>
        <taxon>Telluria group</taxon>
        <taxon>Duganella</taxon>
    </lineage>
</organism>
<reference evidence="1 2" key="1">
    <citation type="submission" date="2019-12" db="EMBL/GenBank/DDBJ databases">
        <title>Novel species isolated from a subtropical stream in China.</title>
        <authorList>
            <person name="Lu H."/>
        </authorList>
    </citation>
    <scope>NUCLEOTIDE SEQUENCE [LARGE SCALE GENOMIC DNA]</scope>
    <source>
        <strain evidence="1 2">FT55W</strain>
    </source>
</reference>
<keyword evidence="2" id="KW-1185">Reference proteome</keyword>
<dbReference type="SUPFAM" id="SSF53335">
    <property type="entry name" value="S-adenosyl-L-methionine-dependent methyltransferases"/>
    <property type="match status" value="1"/>
</dbReference>